<dbReference type="EMBL" id="JAMPLM010000002">
    <property type="protein sequence ID" value="MEP1057326.1"/>
    <property type="molecule type" value="Genomic_DNA"/>
</dbReference>
<protein>
    <submittedName>
        <fullName evidence="2">N-acetyltransferase</fullName>
    </submittedName>
</protein>
<feature type="domain" description="N-acetyltransferase" evidence="1">
    <location>
        <begin position="1"/>
        <end position="149"/>
    </location>
</feature>
<evidence type="ECO:0000259" key="1">
    <source>
        <dbReference type="PROSITE" id="PS51186"/>
    </source>
</evidence>
<dbReference type="Proteomes" id="UP001476950">
    <property type="component" value="Unassembled WGS sequence"/>
</dbReference>
<gene>
    <name evidence="2" type="ORF">NDI38_02685</name>
</gene>
<dbReference type="CDD" id="cd04301">
    <property type="entry name" value="NAT_SF"/>
    <property type="match status" value="1"/>
</dbReference>
<evidence type="ECO:0000313" key="2">
    <source>
        <dbReference type="EMBL" id="MEP1057326.1"/>
    </source>
</evidence>
<name>A0ABV0KDL3_9CYAN</name>
<keyword evidence="3" id="KW-1185">Reference proteome</keyword>
<dbReference type="Pfam" id="PF13508">
    <property type="entry name" value="Acetyltransf_7"/>
    <property type="match status" value="1"/>
</dbReference>
<accession>A0ABV0KDL3</accession>
<dbReference type="SUPFAM" id="SSF55729">
    <property type="entry name" value="Acyl-CoA N-acyltransferases (Nat)"/>
    <property type="match status" value="1"/>
</dbReference>
<organism evidence="2 3">
    <name type="scientific">Stenomitos frigidus AS-A4</name>
    <dbReference type="NCBI Taxonomy" id="2933935"/>
    <lineage>
        <taxon>Bacteria</taxon>
        <taxon>Bacillati</taxon>
        <taxon>Cyanobacteriota</taxon>
        <taxon>Cyanophyceae</taxon>
        <taxon>Leptolyngbyales</taxon>
        <taxon>Leptolyngbyaceae</taxon>
        <taxon>Stenomitos</taxon>
    </lineage>
</organism>
<evidence type="ECO:0000313" key="3">
    <source>
        <dbReference type="Proteomes" id="UP001476950"/>
    </source>
</evidence>
<dbReference type="InterPro" id="IPR016181">
    <property type="entry name" value="Acyl_CoA_acyltransferase"/>
</dbReference>
<dbReference type="RefSeq" id="WP_190450299.1">
    <property type="nucleotide sequence ID" value="NZ_JAMPLM010000002.1"/>
</dbReference>
<proteinExistence type="predicted"/>
<reference evidence="2 3" key="1">
    <citation type="submission" date="2022-04" db="EMBL/GenBank/DDBJ databases">
        <title>Positive selection, recombination, and allopatry shape intraspecific diversity of widespread and dominant cyanobacteria.</title>
        <authorList>
            <person name="Wei J."/>
            <person name="Shu W."/>
            <person name="Hu C."/>
        </authorList>
    </citation>
    <scope>NUCLEOTIDE SEQUENCE [LARGE SCALE GENOMIC DNA]</scope>
    <source>
        <strain evidence="2 3">AS-A4</strain>
    </source>
</reference>
<sequence>MKLRPETESDYAAIATVVTQAFGQANEAQLIDRIRSSDRYCPSLALVAEQEGAIVGHILFSYVDLVGEESRSILSLAPVAVQPAVQKQGIGSALVQAGLTVADSLGEALIVVLGHPQFYPRFGFKPSVEYAIESPFPVPDAAFMVKPLQHFHVAYRGRVVYPSAFNDV</sequence>
<comment type="caution">
    <text evidence="2">The sequence shown here is derived from an EMBL/GenBank/DDBJ whole genome shotgun (WGS) entry which is preliminary data.</text>
</comment>
<dbReference type="PROSITE" id="PS51186">
    <property type="entry name" value="GNAT"/>
    <property type="match status" value="1"/>
</dbReference>
<dbReference type="Gene3D" id="3.40.630.30">
    <property type="match status" value="1"/>
</dbReference>
<dbReference type="InterPro" id="IPR000182">
    <property type="entry name" value="GNAT_dom"/>
</dbReference>